<dbReference type="RefSeq" id="WP_248550926.1">
    <property type="nucleotide sequence ID" value="NZ_JALPRK010000003.1"/>
</dbReference>
<comment type="caution">
    <text evidence="2">The sequence shown here is derived from an EMBL/GenBank/DDBJ whole genome shotgun (WGS) entry which is preliminary data.</text>
</comment>
<feature type="transmembrane region" description="Helical" evidence="1">
    <location>
        <begin position="150"/>
        <end position="168"/>
    </location>
</feature>
<keyword evidence="1" id="KW-0812">Transmembrane</keyword>
<proteinExistence type="predicted"/>
<feature type="transmembrane region" description="Helical" evidence="1">
    <location>
        <begin position="188"/>
        <end position="208"/>
    </location>
</feature>
<keyword evidence="1" id="KW-0472">Membrane</keyword>
<sequence>MGIELSAIHYVYLAFIVLIMALLIKRRDTTMICVVGIFTLGLLATETLSGSVSGIFNSFIYATKELMGTIMIISIIVAMSRVLIRTGINETMVSPLTRFIRTPTMAYWGIGIIMMVTSLFFWPSPAVALIGAVLLPVAIRVGLPALGAAVAMNLFGHGIALSGDYIIQGAPKLTADAAGLPVSSVMTASVPLVLVMGLVSTVTAFYLMRRDQQNGTWRDGLVAGKGTGGVLGEDRPASKEDRAAISPQAEKWLAILIPLLFAVDVIAMFLLDLQGGDATALVGGTAVLILIGVTLLAHRNRGLEKVTTYLIEGLTFGFKVFGPVIPIAAFFYLGDAAFKELFGQVLPETSHGIVNDLGVALADVVPLNGIVGAVTLAVTGAITGLDGSGFSGISLAGSIAQLFGTAIGSGTAVLTALGQVAAIWVGGGTLIPWALIPAAAICGVSPFELARRNLKPVLIGLAVTTVVAMFLV</sequence>
<keyword evidence="1" id="KW-1133">Transmembrane helix</keyword>
<feature type="transmembrane region" description="Helical" evidence="1">
    <location>
        <begin position="105"/>
        <end position="121"/>
    </location>
</feature>
<dbReference type="AlphaFoldDB" id="A0A9X1XWB7"/>
<evidence type="ECO:0000313" key="3">
    <source>
        <dbReference type="Proteomes" id="UP001139534"/>
    </source>
</evidence>
<dbReference type="EMBL" id="JALPRK010000003">
    <property type="protein sequence ID" value="MCK8486477.1"/>
    <property type="molecule type" value="Genomic_DNA"/>
</dbReference>
<feature type="transmembrane region" description="Helical" evidence="1">
    <location>
        <begin position="127"/>
        <end position="143"/>
    </location>
</feature>
<feature type="transmembrane region" description="Helical" evidence="1">
    <location>
        <begin position="309"/>
        <end position="333"/>
    </location>
</feature>
<keyword evidence="3" id="KW-1185">Reference proteome</keyword>
<evidence type="ECO:0000313" key="2">
    <source>
        <dbReference type="EMBL" id="MCK8486477.1"/>
    </source>
</evidence>
<feature type="transmembrane region" description="Helical" evidence="1">
    <location>
        <begin position="370"/>
        <end position="390"/>
    </location>
</feature>
<reference evidence="2" key="1">
    <citation type="submission" date="2022-04" db="EMBL/GenBank/DDBJ databases">
        <authorList>
            <person name="Seo M.-J."/>
        </authorList>
    </citation>
    <scope>NUCLEOTIDE SEQUENCE</scope>
    <source>
        <strain evidence="2">MBLB2552</strain>
    </source>
</reference>
<feature type="transmembrane region" description="Helical" evidence="1">
    <location>
        <begin position="454"/>
        <end position="471"/>
    </location>
</feature>
<protein>
    <submittedName>
        <fullName evidence="2">Uncharacterized protein</fullName>
    </submittedName>
</protein>
<feature type="transmembrane region" description="Helical" evidence="1">
    <location>
        <begin position="252"/>
        <end position="271"/>
    </location>
</feature>
<feature type="transmembrane region" description="Helical" evidence="1">
    <location>
        <begin position="430"/>
        <end position="447"/>
    </location>
</feature>
<evidence type="ECO:0000256" key="1">
    <source>
        <dbReference type="SAM" id="Phobius"/>
    </source>
</evidence>
<feature type="transmembrane region" description="Helical" evidence="1">
    <location>
        <begin position="31"/>
        <end position="60"/>
    </location>
</feature>
<feature type="transmembrane region" description="Helical" evidence="1">
    <location>
        <begin position="6"/>
        <end position="24"/>
    </location>
</feature>
<feature type="transmembrane region" description="Helical" evidence="1">
    <location>
        <begin position="66"/>
        <end position="84"/>
    </location>
</feature>
<feature type="transmembrane region" description="Helical" evidence="1">
    <location>
        <begin position="277"/>
        <end position="297"/>
    </location>
</feature>
<accession>A0A9X1XWB7</accession>
<dbReference type="Proteomes" id="UP001139534">
    <property type="component" value="Unassembled WGS sequence"/>
</dbReference>
<name>A0A9X1XWB7_9BACL</name>
<organism evidence="2 3">
    <name type="scientific">Paenibacillus mellifer</name>
    <dbReference type="NCBI Taxonomy" id="2937794"/>
    <lineage>
        <taxon>Bacteria</taxon>
        <taxon>Bacillati</taxon>
        <taxon>Bacillota</taxon>
        <taxon>Bacilli</taxon>
        <taxon>Bacillales</taxon>
        <taxon>Paenibacillaceae</taxon>
        <taxon>Paenibacillus</taxon>
    </lineage>
</organism>
<gene>
    <name evidence="2" type="ORF">M0651_04730</name>
</gene>